<feature type="chain" id="PRO_5005299000" description="LPP20 lipoprotein" evidence="1">
    <location>
        <begin position="27"/>
        <end position="191"/>
    </location>
</feature>
<accession>A0A0J8GV67</accession>
<evidence type="ECO:0000313" key="2">
    <source>
        <dbReference type="EMBL" id="KMT65199.1"/>
    </source>
</evidence>
<dbReference type="RefSeq" id="WP_048692367.1">
    <property type="nucleotide sequence ID" value="NZ_KQ130490.1"/>
</dbReference>
<comment type="caution">
    <text evidence="2">The sequence shown here is derived from an EMBL/GenBank/DDBJ whole genome shotgun (WGS) entry which is preliminary data.</text>
</comment>
<dbReference type="PATRIC" id="fig|1513271.3.peg.2185"/>
<keyword evidence="1" id="KW-0732">Signal</keyword>
<proteinExistence type="predicted"/>
<evidence type="ECO:0000313" key="3">
    <source>
        <dbReference type="Proteomes" id="UP000037600"/>
    </source>
</evidence>
<feature type="signal peptide" evidence="1">
    <location>
        <begin position="1"/>
        <end position="26"/>
    </location>
</feature>
<reference evidence="2 3" key="1">
    <citation type="submission" date="2015-04" db="EMBL/GenBank/DDBJ databases">
        <title>Draft Genome Sequence of the Novel Agar-Digesting Marine Bacterium Q1.</title>
        <authorList>
            <person name="Li Y."/>
            <person name="Li D."/>
            <person name="Chen G."/>
            <person name="Du Z."/>
        </authorList>
    </citation>
    <scope>NUCLEOTIDE SEQUENCE [LARGE SCALE GENOMIC DNA]</scope>
    <source>
        <strain evidence="2 3">Q1</strain>
    </source>
</reference>
<dbReference type="STRING" id="1513271.XM47_10730"/>
<dbReference type="PROSITE" id="PS51257">
    <property type="entry name" value="PROKAR_LIPOPROTEIN"/>
    <property type="match status" value="1"/>
</dbReference>
<protein>
    <recommendedName>
        <fullName evidence="4">LPP20 lipoprotein</fullName>
    </recommendedName>
</protein>
<keyword evidence="3" id="KW-1185">Reference proteome</keyword>
<name>A0A0J8GV67_9ALTE</name>
<dbReference type="EMBL" id="LAZL01000015">
    <property type="protein sequence ID" value="KMT65199.1"/>
    <property type="molecule type" value="Genomic_DNA"/>
</dbReference>
<gene>
    <name evidence="2" type="ORF">XM47_10730</name>
</gene>
<sequence length="191" mass="20705">MNMKKLVLTAGIATLLSACGSTQQSAESTGVNIPDWVLNPVVEDGIAAADCVKFSGNMSIDQKMAAANSRLALAQQIETRVEGLDKTYASRVDANDELTTGTNFSSVSKQITKQKLNGSRIIKSGVVDIAGKNHFCVMMSMSPETTKDLFASIVQASKKTVNPQDEKFLYQEFKAHKAELDLEKEIARLTN</sequence>
<evidence type="ECO:0000256" key="1">
    <source>
        <dbReference type="SAM" id="SignalP"/>
    </source>
</evidence>
<dbReference type="OrthoDB" id="5616064at2"/>
<dbReference type="AlphaFoldDB" id="A0A0J8GV67"/>
<organism evidence="2 3">
    <name type="scientific">Catenovulum maritimum</name>
    <dbReference type="NCBI Taxonomy" id="1513271"/>
    <lineage>
        <taxon>Bacteria</taxon>
        <taxon>Pseudomonadati</taxon>
        <taxon>Pseudomonadota</taxon>
        <taxon>Gammaproteobacteria</taxon>
        <taxon>Alteromonadales</taxon>
        <taxon>Alteromonadaceae</taxon>
        <taxon>Catenovulum</taxon>
    </lineage>
</organism>
<dbReference type="Proteomes" id="UP000037600">
    <property type="component" value="Unassembled WGS sequence"/>
</dbReference>
<evidence type="ECO:0008006" key="4">
    <source>
        <dbReference type="Google" id="ProtNLM"/>
    </source>
</evidence>